<dbReference type="InterPro" id="IPR052716">
    <property type="entry name" value="MOSC_domain"/>
</dbReference>
<dbReference type="EMBL" id="CP097635">
    <property type="protein sequence ID" value="URI06469.1"/>
    <property type="molecule type" value="Genomic_DNA"/>
</dbReference>
<dbReference type="InterPro" id="IPR011037">
    <property type="entry name" value="Pyrv_Knase-like_insert_dom_sf"/>
</dbReference>
<feature type="domain" description="MOSC" evidence="1">
    <location>
        <begin position="31"/>
        <end position="171"/>
    </location>
</feature>
<gene>
    <name evidence="2" type="ORF">MW290_11170</name>
</gene>
<evidence type="ECO:0000259" key="1">
    <source>
        <dbReference type="PROSITE" id="PS51340"/>
    </source>
</evidence>
<dbReference type="Gene3D" id="2.40.33.20">
    <property type="entry name" value="PK beta-barrel domain-like"/>
    <property type="match status" value="1"/>
</dbReference>
<dbReference type="PANTHER" id="PTHR36930">
    <property type="entry name" value="METAL-SULFUR CLUSTER BIOSYNTHESIS PROTEINS YUAD-RELATED"/>
    <property type="match status" value="1"/>
</dbReference>
<evidence type="ECO:0000313" key="2">
    <source>
        <dbReference type="EMBL" id="URI06469.1"/>
    </source>
</evidence>
<sequence length="183" mass="18904">MSALRPLTQTFPLPGRLEAILLRPARGQPAVSVASAVALAQRGLEGDRSTAGPLRAGGGGKRQVTLLQAEHLPLIAAWTGHATLSAAVLRRNLVVSGLNLVAARSLFADAPLRLCIGPEVQLEITGPCDPCSKMEEALGPGAYNAMRGHGGMTARVLAGGRLAVGDAVVVRLAPVPQQQSLFV</sequence>
<name>A0ABY4S0W8_AQUTE</name>
<dbReference type="SUPFAM" id="SSF50800">
    <property type="entry name" value="PK beta-barrel domain-like"/>
    <property type="match status" value="1"/>
</dbReference>
<evidence type="ECO:0000313" key="3">
    <source>
        <dbReference type="Proteomes" id="UP001056201"/>
    </source>
</evidence>
<dbReference type="PROSITE" id="PS51340">
    <property type="entry name" value="MOSC"/>
    <property type="match status" value="1"/>
</dbReference>
<reference evidence="2" key="1">
    <citation type="submission" date="2022-05" db="EMBL/GenBank/DDBJ databases">
        <title>An RpoN-dependent PEP-CTERM gene is involved in floc formation of an Aquincola tertiaricarbonis strain.</title>
        <authorList>
            <person name="Qiu D."/>
            <person name="Xia M."/>
        </authorList>
    </citation>
    <scope>NUCLEOTIDE SEQUENCE</scope>
    <source>
        <strain evidence="2">RN12</strain>
    </source>
</reference>
<accession>A0ABY4S0W8</accession>
<organism evidence="2 3">
    <name type="scientific">Aquincola tertiaricarbonis</name>
    <dbReference type="NCBI Taxonomy" id="391953"/>
    <lineage>
        <taxon>Bacteria</taxon>
        <taxon>Pseudomonadati</taxon>
        <taxon>Pseudomonadota</taxon>
        <taxon>Betaproteobacteria</taxon>
        <taxon>Burkholderiales</taxon>
        <taxon>Sphaerotilaceae</taxon>
        <taxon>Aquincola</taxon>
    </lineage>
</organism>
<keyword evidence="3" id="KW-1185">Reference proteome</keyword>
<protein>
    <submittedName>
        <fullName evidence="2">MOSC domain-containing protein</fullName>
    </submittedName>
</protein>
<dbReference type="Proteomes" id="UP001056201">
    <property type="component" value="Chromosome 1"/>
</dbReference>
<dbReference type="Pfam" id="PF03473">
    <property type="entry name" value="MOSC"/>
    <property type="match status" value="1"/>
</dbReference>
<dbReference type="RefSeq" id="WP_250194732.1">
    <property type="nucleotide sequence ID" value="NZ_CP097635.1"/>
</dbReference>
<proteinExistence type="predicted"/>
<dbReference type="PANTHER" id="PTHR36930:SF1">
    <property type="entry name" value="MOSC DOMAIN-CONTAINING PROTEIN"/>
    <property type="match status" value="1"/>
</dbReference>
<dbReference type="InterPro" id="IPR005302">
    <property type="entry name" value="MoCF_Sase_C"/>
</dbReference>